<dbReference type="SUPFAM" id="SSF47413">
    <property type="entry name" value="lambda repressor-like DNA-binding domains"/>
    <property type="match status" value="1"/>
</dbReference>
<dbReference type="InterPro" id="IPR001387">
    <property type="entry name" value="Cro/C1-type_HTH"/>
</dbReference>
<keyword evidence="3" id="KW-1185">Reference proteome</keyword>
<protein>
    <submittedName>
        <fullName evidence="2">Helix-turn-helix transcriptional regulator</fullName>
    </submittedName>
</protein>
<proteinExistence type="predicted"/>
<accession>A0ABT1S6W8</accession>
<comment type="caution">
    <text evidence="2">The sequence shown here is derived from an EMBL/GenBank/DDBJ whole genome shotgun (WGS) entry which is preliminary data.</text>
</comment>
<evidence type="ECO:0000313" key="3">
    <source>
        <dbReference type="Proteomes" id="UP001524478"/>
    </source>
</evidence>
<evidence type="ECO:0000313" key="2">
    <source>
        <dbReference type="EMBL" id="MCQ4922227.1"/>
    </source>
</evidence>
<reference evidence="2 3" key="1">
    <citation type="submission" date="2022-06" db="EMBL/GenBank/DDBJ databases">
        <title>Isolation of gut microbiota from human fecal samples.</title>
        <authorList>
            <person name="Pamer E.G."/>
            <person name="Barat B."/>
            <person name="Waligurski E."/>
            <person name="Medina S."/>
            <person name="Paddock L."/>
            <person name="Mostad J."/>
        </authorList>
    </citation>
    <scope>NUCLEOTIDE SEQUENCE [LARGE SCALE GENOMIC DNA]</scope>
    <source>
        <strain evidence="2 3">DFI.7.95</strain>
    </source>
</reference>
<dbReference type="RefSeq" id="WP_256310515.1">
    <property type="nucleotide sequence ID" value="NZ_JANGAC010000002.1"/>
</dbReference>
<organism evidence="2 3">
    <name type="scientific">Tissierella carlieri</name>
    <dbReference type="NCBI Taxonomy" id="689904"/>
    <lineage>
        <taxon>Bacteria</taxon>
        <taxon>Bacillati</taxon>
        <taxon>Bacillota</taxon>
        <taxon>Tissierellia</taxon>
        <taxon>Tissierellales</taxon>
        <taxon>Tissierellaceae</taxon>
        <taxon>Tissierella</taxon>
    </lineage>
</organism>
<evidence type="ECO:0000259" key="1">
    <source>
        <dbReference type="Pfam" id="PF13443"/>
    </source>
</evidence>
<name>A0ABT1S6W8_9FIRM</name>
<dbReference type="Pfam" id="PF13443">
    <property type="entry name" value="HTH_26"/>
    <property type="match status" value="1"/>
</dbReference>
<dbReference type="EMBL" id="JANGAC010000002">
    <property type="protein sequence ID" value="MCQ4922227.1"/>
    <property type="molecule type" value="Genomic_DNA"/>
</dbReference>
<dbReference type="InterPro" id="IPR010982">
    <property type="entry name" value="Lambda_DNA-bd_dom_sf"/>
</dbReference>
<gene>
    <name evidence="2" type="ORF">NE686_03965</name>
</gene>
<sequence>MAANRSFTEYVKDRFYNNLYSAVENYIEQNINNLDLKLQKVINIGEVSLVDIEFKWVVINDLPKMKIEFDVVVDAGIEVTERNYRYDNVDECSQWFMIRCSGDLDNDLDDFQINNICIYNQKNKQPNPLSDSLVPYIYKEDLEEVATEFIRKYYPEALKTPMAIEPQELAKRMDLDVKVKRITQDFSIFGQIYFHDCNAEFYDEEEDMMVETSVEGRTIFVDPQAYYLRNLGAVNNTIVHECVHWDKHRKAFELERLYNSSASKIKCEVVGGIKDNNKEVTDWMEWQANALAPRIQMPLSTFKMRAFEFIKQYKKEKDTTEIIDIIEPVIDDLATFFCVSRLAAKIRMVDVGYEEAIGAFIYIDGRYVRPHRFKKGILEKNQTFSISVVDAIIQRIANPQLNSIVENGTYQFVDSHFVLNHPKYLTQDLFGQTILTDYARTHMEECCLIFDLSVQAVYKGKYYSECFLNRDSSSNIIFEAKFADNNEENTSQNEMIKKYNKDLLDVAMRLPMSLAGTLDALIRWSEMTEEDLAWESQLSEKTIQRLRNGEPDNVTIETIVQLCIGMKLPPVLSNYLVRNSGNSFMMTEQHMMYQFLLNCCYTKSLDECNEMLVAQNLKMLGKKNRSKEIA</sequence>
<feature type="domain" description="HTH cro/C1-type" evidence="1">
    <location>
        <begin position="518"/>
        <end position="563"/>
    </location>
</feature>
<dbReference type="Proteomes" id="UP001524478">
    <property type="component" value="Unassembled WGS sequence"/>
</dbReference>